<feature type="transmembrane region" description="Helical" evidence="1">
    <location>
        <begin position="43"/>
        <end position="61"/>
    </location>
</feature>
<reference evidence="3" key="1">
    <citation type="submission" date="2018-05" db="EMBL/GenBank/DDBJ databases">
        <authorList>
            <person name="Lanie J.A."/>
            <person name="Ng W.-L."/>
            <person name="Kazmierczak K.M."/>
            <person name="Andrzejewski T.M."/>
            <person name="Davidsen T.M."/>
            <person name="Wayne K.J."/>
            <person name="Tettelin H."/>
            <person name="Glass J.I."/>
            <person name="Rusch D."/>
            <person name="Podicherti R."/>
            <person name="Tsui H.-C.T."/>
            <person name="Winkler M.E."/>
        </authorList>
    </citation>
    <scope>NUCLEOTIDE SEQUENCE</scope>
    <source>
        <strain evidence="3">ZC4RG45</strain>
    </source>
</reference>
<evidence type="ECO:0000313" key="2">
    <source>
        <dbReference type="EMBL" id="MFO7192939.1"/>
    </source>
</evidence>
<keyword evidence="1" id="KW-0472">Membrane</keyword>
<dbReference type="AlphaFoldDB" id="A0A2W4L7T5"/>
<keyword evidence="1" id="KW-1133">Transmembrane helix</keyword>
<organism evidence="3">
    <name type="scientific">Thermocrispum agreste</name>
    <dbReference type="NCBI Taxonomy" id="37925"/>
    <lineage>
        <taxon>Bacteria</taxon>
        <taxon>Bacillati</taxon>
        <taxon>Actinomycetota</taxon>
        <taxon>Actinomycetes</taxon>
        <taxon>Pseudonocardiales</taxon>
        <taxon>Pseudonocardiaceae</taxon>
        <taxon>Thermocrispum</taxon>
    </lineage>
</organism>
<proteinExistence type="predicted"/>
<comment type="caution">
    <text evidence="3">The sequence shown here is derived from an EMBL/GenBank/DDBJ whole genome shotgun (WGS) entry which is preliminary data.</text>
</comment>
<reference evidence="2" key="4">
    <citation type="submission" date="2023-08" db="EMBL/GenBank/DDBJ databases">
        <authorList>
            <person name="Guima S.E.S."/>
            <person name="Martins L.F."/>
            <person name="Silva A.M."/>
            <person name="Setubal J.C."/>
        </authorList>
    </citation>
    <scope>NUCLEOTIDE SEQUENCE</scope>
    <source>
        <strain evidence="2">ZC4RG45</strain>
    </source>
</reference>
<dbReference type="STRING" id="1111738.GCA_000427905_01540"/>
<reference evidence="2 4" key="3">
    <citation type="journal article" date="2021" name="BMC Genomics">
        <title>Genome-resolved metagenome and metatranscriptome analyses of thermophilic composting reveal key bacterial players and their metabolic interactions.</title>
        <authorList>
            <person name="Braga L.P.P."/>
            <person name="Pereira R.V."/>
            <person name="Martins L.F."/>
            <person name="Moura L.M.S."/>
            <person name="Sanchez F.B."/>
            <person name="Patane J.S.L."/>
            <person name="da Silva A.M."/>
            <person name="Setubal J.C."/>
        </authorList>
    </citation>
    <scope>NUCLEOTIDE SEQUENCE [LARGE SCALE GENOMIC DNA]</scope>
    <source>
        <strain evidence="2">ZC4RG45</strain>
    </source>
</reference>
<accession>A0A2W4L7T5</accession>
<dbReference type="Proteomes" id="UP000249324">
    <property type="component" value="Unassembled WGS sequence"/>
</dbReference>
<evidence type="ECO:0000313" key="3">
    <source>
        <dbReference type="EMBL" id="PZM91676.1"/>
    </source>
</evidence>
<dbReference type="EMBL" id="QGUI02000146">
    <property type="protein sequence ID" value="MFO7192939.1"/>
    <property type="molecule type" value="Genomic_DNA"/>
</dbReference>
<gene>
    <name evidence="2" type="ORF">DIU77_011915</name>
    <name evidence="3" type="ORF">DIU77_16565</name>
</gene>
<evidence type="ECO:0000313" key="4">
    <source>
        <dbReference type="Proteomes" id="UP000249324"/>
    </source>
</evidence>
<dbReference type="EMBL" id="QGUI01000749">
    <property type="protein sequence ID" value="PZM91676.1"/>
    <property type="molecule type" value="Genomic_DNA"/>
</dbReference>
<evidence type="ECO:0000256" key="1">
    <source>
        <dbReference type="SAM" id="Phobius"/>
    </source>
</evidence>
<feature type="transmembrane region" description="Helical" evidence="1">
    <location>
        <begin position="12"/>
        <end position="31"/>
    </location>
</feature>
<protein>
    <submittedName>
        <fullName evidence="3">Uncharacterized protein</fullName>
    </submittedName>
</protein>
<name>A0A2W4L7T5_9PSEU</name>
<sequence length="63" mass="6637">MAEPAPRQRRVDPIALAGGLGTILVAAYILGGKNLLPDLDLRWFLAVLAGLMGIGLIAASLRR</sequence>
<keyword evidence="1" id="KW-0812">Transmembrane</keyword>
<reference evidence="2" key="2">
    <citation type="submission" date="2018-05" db="EMBL/GenBank/DDBJ databases">
        <authorList>
            <person name="Moura L."/>
            <person name="Setubal J.C."/>
        </authorList>
    </citation>
    <scope>NUCLEOTIDE SEQUENCE</scope>
    <source>
        <strain evidence="2">ZC4RG45</strain>
    </source>
</reference>